<dbReference type="InParanoid" id="F0Y6Z2"/>
<feature type="transmembrane region" description="Helical" evidence="2">
    <location>
        <begin position="260"/>
        <end position="279"/>
    </location>
</feature>
<organism evidence="4">
    <name type="scientific">Aureococcus anophagefferens</name>
    <name type="common">Harmful bloom alga</name>
    <dbReference type="NCBI Taxonomy" id="44056"/>
    <lineage>
        <taxon>Eukaryota</taxon>
        <taxon>Sar</taxon>
        <taxon>Stramenopiles</taxon>
        <taxon>Ochrophyta</taxon>
        <taxon>Pelagophyceae</taxon>
        <taxon>Pelagomonadales</taxon>
        <taxon>Pelagomonadaceae</taxon>
        <taxon>Aureococcus</taxon>
    </lineage>
</organism>
<sequence>MMGESRRNKKKLVGTMAAIETAARPSAKDKVARRVGNSIPGVGCCQSFADDAGCNAGGVFAEGGQYQGFCARSCFYCGPTPTPTLIPPTPAPSTMVPSISQVPTAVCNDGFLQRDAKDFLRDKLGWPELCRTTQSSTTCCQDLQESGRCETTLGLEGSLFGYCAKTCGYCGFDGYEFQSDYSGPSRLESPIRALSSHLPCTILSRRTSINSKDMMSKILVLAVCVSAVGVVSGGFVAFLLFLNHAFDTSNDKRDKGMKVVALSATFFMAAAFLAVGATCTPNVQVRGAPASLGDVEVNDMNLRVINHDVLRSSVKSYRIVHLSFVAKITAHTEDWGALTSVKLHAAKLEGRYVHDDRSQKLGTIRWESTDLQPGSEKTFTSLMNATFTRDSFWGAWMTTDYHKNEVALEFGPIDAKFDLTPDNFLMSWLLKSSDLSTSYSYECNYTIFVQALFYNSISCAAPPLTDTNTARLRVDRRLQVLSKACYVLGAVAFVICMGLQRRWFPPPRIVVAAIECHGEIPQVEARMSDADLSRPLALCSLNFALAEITVTDASGAATMIPGTSEESSIIYEVHTPVELEEHEVRLTKQPYDPYPELRTSAKLQARTEEGFKPRCVEVEMVDYALPYEVSIEAALRKDGAAVQAIPNASRPKSRDSRESVTRNLSDAQNDTTWTTGGHIQDPPPHPLQMHVAQAPHVEPVCSGMATCSTAHAMERLGHSSGADEDTNLIHLDVDFRRVLHLCRRRVVGGPKNISRATPDPGEAASWERTTTARCSGRGPADVPASGSLGPLGRVFRSIVAAAAATAAAAADDDDDDDDDDARVGIRTYNRTENSTGEVNIVRCVKLSQNTRKKRVKTPKKTRSRNPRNLRETRGRSLLQVHYTDYEEFPFQVQPRNSPYA</sequence>
<keyword evidence="2" id="KW-1133">Transmembrane helix</keyword>
<reference evidence="3 4" key="1">
    <citation type="journal article" date="2011" name="Proc. Natl. Acad. Sci. U.S.A.">
        <title>Niche of harmful alga Aureococcus anophagefferens revealed through ecogenomics.</title>
        <authorList>
            <person name="Gobler C.J."/>
            <person name="Berry D.L."/>
            <person name="Dyhrman S.T."/>
            <person name="Wilhelm S.W."/>
            <person name="Salamov A."/>
            <person name="Lobanov A.V."/>
            <person name="Zhang Y."/>
            <person name="Collier J.L."/>
            <person name="Wurch L.L."/>
            <person name="Kustka A.B."/>
            <person name="Dill B.D."/>
            <person name="Shah M."/>
            <person name="VerBerkmoes N.C."/>
            <person name="Kuo A."/>
            <person name="Terry A."/>
            <person name="Pangilinan J."/>
            <person name="Lindquist E.A."/>
            <person name="Lucas S."/>
            <person name="Paulsen I.T."/>
            <person name="Hattenrath-Lehmann T.K."/>
            <person name="Talmage S.C."/>
            <person name="Walker E.A."/>
            <person name="Koch F."/>
            <person name="Burson A.M."/>
            <person name="Marcoval M.A."/>
            <person name="Tang Y.Z."/>
            <person name="Lecleir G.R."/>
            <person name="Coyne K.J."/>
            <person name="Berg G.M."/>
            <person name="Bertrand E.M."/>
            <person name="Saito M.A."/>
            <person name="Gladyshev V.N."/>
            <person name="Grigoriev I.V."/>
        </authorList>
    </citation>
    <scope>NUCLEOTIDE SEQUENCE [LARGE SCALE GENOMIC DNA]</scope>
    <source>
        <strain evidence="4">CCMP 1984</strain>
    </source>
</reference>
<dbReference type="RefSeq" id="XP_009036422.1">
    <property type="nucleotide sequence ID" value="XM_009038174.1"/>
</dbReference>
<dbReference type="GeneID" id="20228211"/>
<dbReference type="EMBL" id="GL833126">
    <property type="protein sequence ID" value="EGB09326.1"/>
    <property type="molecule type" value="Genomic_DNA"/>
</dbReference>
<name>F0Y6Z2_AURAN</name>
<dbReference type="AlphaFoldDB" id="F0Y6Z2"/>
<feature type="compositionally biased region" description="Polar residues" evidence="1">
    <location>
        <begin position="661"/>
        <end position="677"/>
    </location>
</feature>
<evidence type="ECO:0008006" key="5">
    <source>
        <dbReference type="Google" id="ProtNLM"/>
    </source>
</evidence>
<proteinExistence type="predicted"/>
<feature type="region of interest" description="Disordered" evidence="1">
    <location>
        <begin position="643"/>
        <end position="677"/>
    </location>
</feature>
<gene>
    <name evidence="3" type="ORF">AURANDRAFT_71414</name>
</gene>
<feature type="transmembrane region" description="Helical" evidence="2">
    <location>
        <begin position="218"/>
        <end position="240"/>
    </location>
</feature>
<dbReference type="KEGG" id="aaf:AURANDRAFT_71414"/>
<feature type="compositionally biased region" description="Basic residues" evidence="1">
    <location>
        <begin position="850"/>
        <end position="867"/>
    </location>
</feature>
<protein>
    <recommendedName>
        <fullName evidence="5">ShKT domain-containing protein</fullName>
    </recommendedName>
</protein>
<evidence type="ECO:0000256" key="2">
    <source>
        <dbReference type="SAM" id="Phobius"/>
    </source>
</evidence>
<feature type="region of interest" description="Disordered" evidence="1">
    <location>
        <begin position="752"/>
        <end position="785"/>
    </location>
</feature>
<keyword evidence="2" id="KW-0812">Transmembrane</keyword>
<dbReference type="Proteomes" id="UP000002729">
    <property type="component" value="Unassembled WGS sequence"/>
</dbReference>
<keyword evidence="2" id="KW-0472">Membrane</keyword>
<feature type="region of interest" description="Disordered" evidence="1">
    <location>
        <begin position="850"/>
        <end position="871"/>
    </location>
</feature>
<accession>F0Y6Z2</accession>
<evidence type="ECO:0000313" key="3">
    <source>
        <dbReference type="EMBL" id="EGB09326.1"/>
    </source>
</evidence>
<feature type="transmembrane region" description="Helical" evidence="2">
    <location>
        <begin position="480"/>
        <end position="500"/>
    </location>
</feature>
<evidence type="ECO:0000313" key="4">
    <source>
        <dbReference type="Proteomes" id="UP000002729"/>
    </source>
</evidence>
<evidence type="ECO:0000256" key="1">
    <source>
        <dbReference type="SAM" id="MobiDB-lite"/>
    </source>
</evidence>
<keyword evidence="4" id="KW-1185">Reference proteome</keyword>